<keyword evidence="3" id="KW-1185">Reference proteome</keyword>
<keyword evidence="1" id="KW-0732">Signal</keyword>
<evidence type="ECO:0000313" key="3">
    <source>
        <dbReference type="Proteomes" id="UP000271554"/>
    </source>
</evidence>
<gene>
    <name evidence="2" type="ORF">DWB77_01252</name>
</gene>
<feature type="signal peptide" evidence="1">
    <location>
        <begin position="1"/>
        <end position="39"/>
    </location>
</feature>
<dbReference type="KEGG" id="shun:DWB77_01252"/>
<evidence type="ECO:0000313" key="2">
    <source>
        <dbReference type="EMBL" id="AYG79142.1"/>
    </source>
</evidence>
<sequence>MSFLLLSVLMRLTHLRRYSLAAALASSLALVGMSQSAHADAPDVAFSADQTTATPGGTVNLKMTFTNNQTTDVWFVYQSVQPTWTTTQRPDLKYALASCSGEGVTCTGTGGTTIGVNYSVPVAPGTSRTVTIPVQVAADSGCNGNIAFYSYVYYEYNDSQSHKDGVFNSPTVRVNCATPAPAGAR</sequence>
<feature type="chain" id="PRO_5017462114" description="DUF11 domain-containing protein" evidence="1">
    <location>
        <begin position="40"/>
        <end position="185"/>
    </location>
</feature>
<dbReference type="AlphaFoldDB" id="A0A387HED8"/>
<reference evidence="2 3" key="1">
    <citation type="submission" date="2018-10" db="EMBL/GenBank/DDBJ databases">
        <title>Relationship between Morphology and Antimicrobial Activity in Streptomyces.</title>
        <authorList>
            <person name="Kang H.J."/>
            <person name="Kim S.B."/>
        </authorList>
    </citation>
    <scope>NUCLEOTIDE SEQUENCE [LARGE SCALE GENOMIC DNA]</scope>
    <source>
        <strain evidence="2 3">BH38</strain>
    </source>
</reference>
<dbReference type="EMBL" id="CP032698">
    <property type="protein sequence ID" value="AYG79142.1"/>
    <property type="molecule type" value="Genomic_DNA"/>
</dbReference>
<proteinExistence type="predicted"/>
<name>A0A387HED8_9ACTN</name>
<accession>A0A387HED8</accession>
<evidence type="ECO:0008006" key="4">
    <source>
        <dbReference type="Google" id="ProtNLM"/>
    </source>
</evidence>
<protein>
    <recommendedName>
        <fullName evidence="4">DUF11 domain-containing protein</fullName>
    </recommendedName>
</protein>
<dbReference type="Proteomes" id="UP000271554">
    <property type="component" value="Chromosome"/>
</dbReference>
<organism evidence="2 3">
    <name type="scientific">Streptomyces hundungensis</name>
    <dbReference type="NCBI Taxonomy" id="1077946"/>
    <lineage>
        <taxon>Bacteria</taxon>
        <taxon>Bacillati</taxon>
        <taxon>Actinomycetota</taxon>
        <taxon>Actinomycetes</taxon>
        <taxon>Kitasatosporales</taxon>
        <taxon>Streptomycetaceae</taxon>
        <taxon>Streptomyces</taxon>
    </lineage>
</organism>
<evidence type="ECO:0000256" key="1">
    <source>
        <dbReference type="SAM" id="SignalP"/>
    </source>
</evidence>